<dbReference type="AlphaFoldDB" id="A0A8H3BNI8"/>
<name>A0A8H3BNI8_9AGAM</name>
<proteinExistence type="predicted"/>
<reference evidence="1" key="1">
    <citation type="submission" date="2021-01" db="EMBL/GenBank/DDBJ databases">
        <authorList>
            <person name="Kaushik A."/>
        </authorList>
    </citation>
    <scope>NUCLEOTIDE SEQUENCE</scope>
    <source>
        <strain evidence="1">Type strain: AG8-Rh-89/</strain>
    </source>
</reference>
<protein>
    <submittedName>
        <fullName evidence="1">Uncharacterized protein</fullName>
    </submittedName>
</protein>
<gene>
    <name evidence="1" type="ORF">RDB_LOCUS52661</name>
</gene>
<evidence type="ECO:0000313" key="1">
    <source>
        <dbReference type="EMBL" id="CAE6462255.1"/>
    </source>
</evidence>
<dbReference type="EMBL" id="CAJMWZ010002787">
    <property type="protein sequence ID" value="CAE6462255.1"/>
    <property type="molecule type" value="Genomic_DNA"/>
</dbReference>
<organism evidence="1 2">
    <name type="scientific">Rhizoctonia solani</name>
    <dbReference type="NCBI Taxonomy" id="456999"/>
    <lineage>
        <taxon>Eukaryota</taxon>
        <taxon>Fungi</taxon>
        <taxon>Dikarya</taxon>
        <taxon>Basidiomycota</taxon>
        <taxon>Agaricomycotina</taxon>
        <taxon>Agaricomycetes</taxon>
        <taxon>Cantharellales</taxon>
        <taxon>Ceratobasidiaceae</taxon>
        <taxon>Rhizoctonia</taxon>
    </lineage>
</organism>
<comment type="caution">
    <text evidence="1">The sequence shown here is derived from an EMBL/GenBank/DDBJ whole genome shotgun (WGS) entry which is preliminary data.</text>
</comment>
<evidence type="ECO:0000313" key="2">
    <source>
        <dbReference type="Proteomes" id="UP000663850"/>
    </source>
</evidence>
<accession>A0A8H3BNI8</accession>
<dbReference type="Proteomes" id="UP000663850">
    <property type="component" value="Unassembled WGS sequence"/>
</dbReference>
<sequence>MYPPANTNSRLFAPEWSYGVNSFSDWIQRYYQTNKGTLAYVFTAKLEKTIRATLAHERSLSLFVEDGCDPLYADPFYAYNGYVVAFADITAYISRLLPEEQGDPLIVTLTRALKKRTQIAFDLAEARVKDGFAKRAQQMRASSNATYRIDDVER</sequence>